<evidence type="ECO:0000313" key="2">
    <source>
        <dbReference type="Proteomes" id="UP000187209"/>
    </source>
</evidence>
<evidence type="ECO:0000313" key="1">
    <source>
        <dbReference type="EMBL" id="OMJ75396.1"/>
    </source>
</evidence>
<name>A0A1R2BF43_9CILI</name>
<proteinExistence type="predicted"/>
<organism evidence="1 2">
    <name type="scientific">Stentor coeruleus</name>
    <dbReference type="NCBI Taxonomy" id="5963"/>
    <lineage>
        <taxon>Eukaryota</taxon>
        <taxon>Sar</taxon>
        <taxon>Alveolata</taxon>
        <taxon>Ciliophora</taxon>
        <taxon>Postciliodesmatophora</taxon>
        <taxon>Heterotrichea</taxon>
        <taxon>Heterotrichida</taxon>
        <taxon>Stentoridae</taxon>
        <taxon>Stentor</taxon>
    </lineage>
</organism>
<comment type="caution">
    <text evidence="1">The sequence shown here is derived from an EMBL/GenBank/DDBJ whole genome shotgun (WGS) entry which is preliminary data.</text>
</comment>
<dbReference type="EMBL" id="MPUH01000693">
    <property type="protein sequence ID" value="OMJ75396.1"/>
    <property type="molecule type" value="Genomic_DNA"/>
</dbReference>
<protein>
    <submittedName>
        <fullName evidence="1">Uncharacterized protein</fullName>
    </submittedName>
</protein>
<accession>A0A1R2BF43</accession>
<dbReference type="AlphaFoldDB" id="A0A1R2BF43"/>
<reference evidence="1 2" key="1">
    <citation type="submission" date="2016-11" db="EMBL/GenBank/DDBJ databases">
        <title>The macronuclear genome of Stentor coeruleus: a giant cell with tiny introns.</title>
        <authorList>
            <person name="Slabodnick M."/>
            <person name="Ruby J.G."/>
            <person name="Reiff S.B."/>
            <person name="Swart E.C."/>
            <person name="Gosai S."/>
            <person name="Prabakaran S."/>
            <person name="Witkowska E."/>
            <person name="Larue G.E."/>
            <person name="Fisher S."/>
            <person name="Freeman R.M."/>
            <person name="Gunawardena J."/>
            <person name="Chu W."/>
            <person name="Stover N.A."/>
            <person name="Gregory B.D."/>
            <person name="Nowacki M."/>
            <person name="Derisi J."/>
            <person name="Roy S.W."/>
            <person name="Marshall W.F."/>
            <person name="Sood P."/>
        </authorList>
    </citation>
    <scope>NUCLEOTIDE SEQUENCE [LARGE SCALE GENOMIC DNA]</scope>
    <source>
        <strain evidence="1">WM001</strain>
    </source>
</reference>
<dbReference type="Proteomes" id="UP000187209">
    <property type="component" value="Unassembled WGS sequence"/>
</dbReference>
<sequence>MEALQDLMNNLGYEEIEINDIIVPGADRLSFQEQIIERIDPGILFDQELNLPGKTQLSRLLTIYTDYGIQTTIDIIQGTCQQSASINLIYTLLSLLQSNDNTMEELENHISYIANNPNIFLITMNLFPPTFPQKYPANANFLPDMMSILEYWKQEYKRLSLYSPEFQGKSLPNTADLKALRNSIEKFCKEVKEFRKNYEGCLREHMGEGVERNNLAIGKWSKACMSSYEKLQELFKNIESIWSSINILISH</sequence>
<gene>
    <name evidence="1" type="ORF">SteCoe_25473</name>
</gene>
<keyword evidence="2" id="KW-1185">Reference proteome</keyword>